<feature type="binding site" evidence="7">
    <location>
        <position position="62"/>
    </location>
    <ligand>
        <name>Zn(2+)</name>
        <dbReference type="ChEBI" id="CHEBI:29105"/>
    </ligand>
</feature>
<comment type="cofactor">
    <cofactor evidence="7">
        <name>Zn(2+)</name>
        <dbReference type="ChEBI" id="CHEBI:29105"/>
    </cofactor>
    <text evidence="7">Binds 1 zinc ion per subunit.</text>
</comment>
<feature type="binding site" evidence="7">
    <location>
        <position position="121"/>
    </location>
    <ligand>
        <name>Zn(2+)</name>
        <dbReference type="ChEBI" id="CHEBI:29105"/>
    </ligand>
</feature>
<dbReference type="GO" id="GO:0008270">
    <property type="term" value="F:zinc ion binding"/>
    <property type="evidence" value="ECO:0007669"/>
    <property type="project" value="UniProtKB-UniRule"/>
</dbReference>
<dbReference type="PROSITE" id="PS00704">
    <property type="entry name" value="PROK_CO2_ANHYDRASE_1"/>
    <property type="match status" value="1"/>
</dbReference>
<dbReference type="Proteomes" id="UP000576821">
    <property type="component" value="Unassembled WGS sequence"/>
</dbReference>
<keyword evidence="4 7" id="KW-0862">Zinc</keyword>
<evidence type="ECO:0000256" key="1">
    <source>
        <dbReference type="ARBA" id="ARBA00006217"/>
    </source>
</evidence>
<comment type="similarity">
    <text evidence="1 8">Belongs to the beta-class carbonic anhydrase family.</text>
</comment>
<evidence type="ECO:0000256" key="7">
    <source>
        <dbReference type="PIRSR" id="PIRSR601765-1"/>
    </source>
</evidence>
<evidence type="ECO:0000256" key="3">
    <source>
        <dbReference type="ARBA" id="ARBA00022723"/>
    </source>
</evidence>
<dbReference type="PANTHER" id="PTHR11002:SF76">
    <property type="entry name" value="CARBONIC ANHYDRASE"/>
    <property type="match status" value="1"/>
</dbReference>
<organism evidence="9 10">
    <name type="scientific">Sphingobium vermicomposti</name>
    <dbReference type="NCBI Taxonomy" id="529005"/>
    <lineage>
        <taxon>Bacteria</taxon>
        <taxon>Pseudomonadati</taxon>
        <taxon>Pseudomonadota</taxon>
        <taxon>Alphaproteobacteria</taxon>
        <taxon>Sphingomonadales</taxon>
        <taxon>Sphingomonadaceae</taxon>
        <taxon>Sphingobium</taxon>
    </lineage>
</organism>
<evidence type="ECO:0000256" key="4">
    <source>
        <dbReference type="ARBA" id="ARBA00022833"/>
    </source>
</evidence>
<proteinExistence type="inferred from homology"/>
<dbReference type="InterPro" id="IPR001765">
    <property type="entry name" value="Carbonic_anhydrase"/>
</dbReference>
<dbReference type="CDD" id="cd00883">
    <property type="entry name" value="beta_CA_cladeA"/>
    <property type="match status" value="1"/>
</dbReference>
<keyword evidence="5 8" id="KW-0456">Lyase</keyword>
<evidence type="ECO:0000256" key="5">
    <source>
        <dbReference type="ARBA" id="ARBA00023239"/>
    </source>
</evidence>
<dbReference type="EC" id="4.2.1.1" evidence="2 8"/>
<dbReference type="SUPFAM" id="SSF53056">
    <property type="entry name" value="beta-carbonic anhydrase, cab"/>
    <property type="match status" value="1"/>
</dbReference>
<sequence length="230" mass="25269">MTDFGEKSADAMHAATKRDNSDDLTALFTRNRAWAQSKTLADPSFFSRLVDQQRPSYFWIGCSDSRVPATEIVNLDPGEMFVHRNVANLAIEDDPNFASALQFAIDVLRVRHVIVVGHYGCGGVQAAMAPDTHDAIGDWLAPVRAVHHQHPCEAAPTQADADALCERNVVAQVKALTSNRIVRAAWEAQADVTLHGWIYAISDGLLRTVCEPVSRHAEGLPRHDNVKPAR</sequence>
<evidence type="ECO:0000256" key="6">
    <source>
        <dbReference type="ARBA" id="ARBA00048348"/>
    </source>
</evidence>
<dbReference type="PROSITE" id="PS00705">
    <property type="entry name" value="PROK_CO2_ANHYDRASE_2"/>
    <property type="match status" value="1"/>
</dbReference>
<keyword evidence="3 7" id="KW-0479">Metal-binding</keyword>
<dbReference type="Pfam" id="PF00484">
    <property type="entry name" value="Pro_CA"/>
    <property type="match status" value="1"/>
</dbReference>
<evidence type="ECO:0000313" key="9">
    <source>
        <dbReference type="EMBL" id="NIJ16321.1"/>
    </source>
</evidence>
<name>A0A846M6P9_9SPHN</name>
<comment type="catalytic activity">
    <reaction evidence="6 8">
        <text>hydrogencarbonate + H(+) = CO2 + H2O</text>
        <dbReference type="Rhea" id="RHEA:10748"/>
        <dbReference type="ChEBI" id="CHEBI:15377"/>
        <dbReference type="ChEBI" id="CHEBI:15378"/>
        <dbReference type="ChEBI" id="CHEBI:16526"/>
        <dbReference type="ChEBI" id="CHEBI:17544"/>
        <dbReference type="EC" id="4.2.1.1"/>
    </reaction>
</comment>
<dbReference type="RefSeq" id="WP_243855676.1">
    <property type="nucleotide sequence ID" value="NZ_JAASQR010000002.1"/>
</dbReference>
<dbReference type="AlphaFoldDB" id="A0A846M6P9"/>
<protein>
    <recommendedName>
        <fullName evidence="2 8">Carbonic anhydrase</fullName>
        <ecNumber evidence="2 8">4.2.1.1</ecNumber>
    </recommendedName>
    <alternativeName>
        <fullName evidence="8">Carbonate dehydratase</fullName>
    </alternativeName>
</protein>
<dbReference type="PANTHER" id="PTHR11002">
    <property type="entry name" value="CARBONIC ANHYDRASE"/>
    <property type="match status" value="1"/>
</dbReference>
<comment type="caution">
    <text evidence="9">The sequence shown here is derived from an EMBL/GenBank/DDBJ whole genome shotgun (WGS) entry which is preliminary data.</text>
</comment>
<dbReference type="SMART" id="SM00947">
    <property type="entry name" value="Pro_CA"/>
    <property type="match status" value="1"/>
</dbReference>
<reference evidence="9 10" key="1">
    <citation type="submission" date="2020-03" db="EMBL/GenBank/DDBJ databases">
        <title>Genomic Encyclopedia of Type Strains, Phase IV (KMG-IV): sequencing the most valuable type-strain genomes for metagenomic binning, comparative biology and taxonomic classification.</title>
        <authorList>
            <person name="Goeker M."/>
        </authorList>
    </citation>
    <scope>NUCLEOTIDE SEQUENCE [LARGE SCALE GENOMIC DNA]</scope>
    <source>
        <strain evidence="9 10">DSM 21299</strain>
    </source>
</reference>
<accession>A0A846M6P9</accession>
<feature type="binding site" evidence="7">
    <location>
        <position position="64"/>
    </location>
    <ligand>
        <name>Zn(2+)</name>
        <dbReference type="ChEBI" id="CHEBI:29105"/>
    </ligand>
</feature>
<dbReference type="InterPro" id="IPR036874">
    <property type="entry name" value="Carbonic_anhydrase_sf"/>
</dbReference>
<gene>
    <name evidence="9" type="ORF">FHS54_001287</name>
</gene>
<evidence type="ECO:0000256" key="8">
    <source>
        <dbReference type="RuleBase" id="RU003956"/>
    </source>
</evidence>
<dbReference type="GO" id="GO:0004089">
    <property type="term" value="F:carbonate dehydratase activity"/>
    <property type="evidence" value="ECO:0007669"/>
    <property type="project" value="UniProtKB-UniRule"/>
</dbReference>
<evidence type="ECO:0000313" key="10">
    <source>
        <dbReference type="Proteomes" id="UP000576821"/>
    </source>
</evidence>
<dbReference type="GO" id="GO:0015976">
    <property type="term" value="P:carbon utilization"/>
    <property type="evidence" value="ECO:0007669"/>
    <property type="project" value="InterPro"/>
</dbReference>
<dbReference type="EMBL" id="JAASQR010000002">
    <property type="protein sequence ID" value="NIJ16321.1"/>
    <property type="molecule type" value="Genomic_DNA"/>
</dbReference>
<comment type="function">
    <text evidence="8">Reversible hydration of carbon dioxide.</text>
</comment>
<keyword evidence="10" id="KW-1185">Reference proteome</keyword>
<feature type="binding site" evidence="7">
    <location>
        <position position="118"/>
    </location>
    <ligand>
        <name>Zn(2+)</name>
        <dbReference type="ChEBI" id="CHEBI:29105"/>
    </ligand>
</feature>
<dbReference type="Gene3D" id="3.40.1050.10">
    <property type="entry name" value="Carbonic anhydrase"/>
    <property type="match status" value="1"/>
</dbReference>
<evidence type="ECO:0000256" key="2">
    <source>
        <dbReference type="ARBA" id="ARBA00012925"/>
    </source>
</evidence>
<dbReference type="InterPro" id="IPR015892">
    <property type="entry name" value="Carbonic_anhydrase_CS"/>
</dbReference>